<sequence>MMRSFLIVPLLVALFSISSCTSIDLYEKTVPIPNHAWDSRFKPQFRFTITDTTVPYQVYIIIRHNDRYNFNNIWLNLYTKAPNSPAQKVQYELPLATKEKGWLGSAMDDIYEHRIAITPQNQKLYFQHKGEYIFTLEHIMREDPLQQVMDVGLRLEKKP</sequence>
<feature type="signal peptide" evidence="1">
    <location>
        <begin position="1"/>
        <end position="21"/>
    </location>
</feature>
<proteinExistence type="predicted"/>
<reference evidence="2 3" key="1">
    <citation type="submission" date="2016-11" db="EMBL/GenBank/DDBJ databases">
        <authorList>
            <person name="Jaros S."/>
            <person name="Januszkiewicz K."/>
            <person name="Wedrychowicz H."/>
        </authorList>
    </citation>
    <scope>NUCLEOTIDE SEQUENCE [LARGE SCALE GENOMIC DNA]</scope>
    <source>
        <strain evidence="2 3">DSM 18119</strain>
    </source>
</reference>
<accession>A0A1M5E4G9</accession>
<dbReference type="InterPro" id="IPR020018">
    <property type="entry name" value="Motility-assoc_lipoprot_GldH"/>
</dbReference>
<dbReference type="Pfam" id="PF14109">
    <property type="entry name" value="GldH_lipo"/>
    <property type="match status" value="1"/>
</dbReference>
<dbReference type="AlphaFoldDB" id="A0A1M5E4G9"/>
<keyword evidence="2" id="KW-0449">Lipoprotein</keyword>
<keyword evidence="3" id="KW-1185">Reference proteome</keyword>
<dbReference type="EMBL" id="FQUU01000017">
    <property type="protein sequence ID" value="SHF74044.1"/>
    <property type="molecule type" value="Genomic_DNA"/>
</dbReference>
<feature type="chain" id="PRO_5012612451" evidence="1">
    <location>
        <begin position="22"/>
        <end position="159"/>
    </location>
</feature>
<dbReference type="Proteomes" id="UP000184048">
    <property type="component" value="Unassembled WGS sequence"/>
</dbReference>
<keyword evidence="1" id="KW-0732">Signal</keyword>
<dbReference type="NCBIfam" id="TIGR03511">
    <property type="entry name" value="GldH_lipo"/>
    <property type="match status" value="1"/>
</dbReference>
<evidence type="ECO:0000256" key="1">
    <source>
        <dbReference type="SAM" id="SignalP"/>
    </source>
</evidence>
<dbReference type="STRING" id="1121884.SAMN02745131_03415"/>
<name>A0A1M5E4G9_9BACT</name>
<evidence type="ECO:0000313" key="3">
    <source>
        <dbReference type="Proteomes" id="UP000184048"/>
    </source>
</evidence>
<protein>
    <submittedName>
        <fullName evidence="2">Gliding motility-associated lipoprotein GldH</fullName>
    </submittedName>
</protein>
<organism evidence="2 3">
    <name type="scientific">Flavisolibacter ginsengisoli DSM 18119</name>
    <dbReference type="NCBI Taxonomy" id="1121884"/>
    <lineage>
        <taxon>Bacteria</taxon>
        <taxon>Pseudomonadati</taxon>
        <taxon>Bacteroidota</taxon>
        <taxon>Chitinophagia</taxon>
        <taxon>Chitinophagales</taxon>
        <taxon>Chitinophagaceae</taxon>
        <taxon>Flavisolibacter</taxon>
    </lineage>
</organism>
<gene>
    <name evidence="2" type="ORF">SAMN02745131_03415</name>
</gene>
<evidence type="ECO:0000313" key="2">
    <source>
        <dbReference type="EMBL" id="SHF74044.1"/>
    </source>
</evidence>
<dbReference type="PROSITE" id="PS51257">
    <property type="entry name" value="PROKAR_LIPOPROTEIN"/>
    <property type="match status" value="1"/>
</dbReference>